<dbReference type="SUPFAM" id="SSF48452">
    <property type="entry name" value="TPR-like"/>
    <property type="match status" value="1"/>
</dbReference>
<dbReference type="PANTHER" id="PTHR44858">
    <property type="entry name" value="TETRATRICOPEPTIDE REPEAT PROTEIN 6"/>
    <property type="match status" value="1"/>
</dbReference>
<protein>
    <submittedName>
        <fullName evidence="5">Tetratricopeptide repeat protein</fullName>
    </submittedName>
</protein>
<evidence type="ECO:0000256" key="3">
    <source>
        <dbReference type="PROSITE-ProRule" id="PRU00339"/>
    </source>
</evidence>
<keyword evidence="4" id="KW-1133">Transmembrane helix</keyword>
<keyword evidence="2 3" id="KW-0802">TPR repeat</keyword>
<comment type="caution">
    <text evidence="5">The sequence shown here is derived from an EMBL/GenBank/DDBJ whole genome shotgun (WGS) entry which is preliminary data.</text>
</comment>
<proteinExistence type="predicted"/>
<dbReference type="PROSITE" id="PS50293">
    <property type="entry name" value="TPR_REGION"/>
    <property type="match status" value="1"/>
</dbReference>
<dbReference type="Proteomes" id="UP000809273">
    <property type="component" value="Unassembled WGS sequence"/>
</dbReference>
<feature type="repeat" description="TPR" evidence="3">
    <location>
        <begin position="116"/>
        <end position="149"/>
    </location>
</feature>
<keyword evidence="4" id="KW-0472">Membrane</keyword>
<dbReference type="SMART" id="SM00028">
    <property type="entry name" value="TPR"/>
    <property type="match status" value="4"/>
</dbReference>
<evidence type="ECO:0000256" key="4">
    <source>
        <dbReference type="SAM" id="Phobius"/>
    </source>
</evidence>
<dbReference type="Pfam" id="PF13181">
    <property type="entry name" value="TPR_8"/>
    <property type="match status" value="1"/>
</dbReference>
<dbReference type="InterPro" id="IPR050498">
    <property type="entry name" value="Ycf3"/>
</dbReference>
<keyword evidence="4" id="KW-0812">Transmembrane</keyword>
<gene>
    <name evidence="5" type="ORF">JW984_02705</name>
</gene>
<accession>A0A9D8PNG8</accession>
<dbReference type="AlphaFoldDB" id="A0A9D8PNG8"/>
<reference evidence="5" key="2">
    <citation type="submission" date="2021-01" db="EMBL/GenBank/DDBJ databases">
        <authorList>
            <person name="Hahn C.R."/>
            <person name="Youssef N.H."/>
            <person name="Elshahed M."/>
        </authorList>
    </citation>
    <scope>NUCLEOTIDE SEQUENCE</scope>
    <source>
        <strain evidence="5">Zod_Metabat.24</strain>
    </source>
</reference>
<evidence type="ECO:0000256" key="1">
    <source>
        <dbReference type="ARBA" id="ARBA00022737"/>
    </source>
</evidence>
<keyword evidence="1" id="KW-0677">Repeat</keyword>
<name>A0A9D8PNG8_9DELT</name>
<dbReference type="Pfam" id="PF13432">
    <property type="entry name" value="TPR_16"/>
    <property type="match status" value="1"/>
</dbReference>
<reference evidence="5" key="1">
    <citation type="journal article" date="2021" name="Environ. Microbiol.">
        <title>Genomic characterization of three novel Desulfobacterota classes expand the metabolic and phylogenetic diversity of the phylum.</title>
        <authorList>
            <person name="Murphy C.L."/>
            <person name="Biggerstaff J."/>
            <person name="Eichhorn A."/>
            <person name="Ewing E."/>
            <person name="Shahan R."/>
            <person name="Soriano D."/>
            <person name="Stewart S."/>
            <person name="VanMol K."/>
            <person name="Walker R."/>
            <person name="Walters P."/>
            <person name="Elshahed M.S."/>
            <person name="Youssef N.H."/>
        </authorList>
    </citation>
    <scope>NUCLEOTIDE SEQUENCE</scope>
    <source>
        <strain evidence="5">Zod_Metabat.24</strain>
    </source>
</reference>
<organism evidence="5 6">
    <name type="scientific">Candidatus Zymogenus saltonus</name>
    <dbReference type="NCBI Taxonomy" id="2844893"/>
    <lineage>
        <taxon>Bacteria</taxon>
        <taxon>Deltaproteobacteria</taxon>
        <taxon>Candidatus Zymogenia</taxon>
        <taxon>Candidatus Zymogeniales</taxon>
        <taxon>Candidatus Zymogenaceae</taxon>
        <taxon>Candidatus Zymogenus</taxon>
    </lineage>
</organism>
<dbReference type="InterPro" id="IPR019734">
    <property type="entry name" value="TPR_rpt"/>
</dbReference>
<dbReference type="InterPro" id="IPR011990">
    <property type="entry name" value="TPR-like_helical_dom_sf"/>
</dbReference>
<feature type="repeat" description="TPR" evidence="3">
    <location>
        <begin position="82"/>
        <end position="115"/>
    </location>
</feature>
<dbReference type="PANTHER" id="PTHR44858:SF1">
    <property type="entry name" value="UDP-N-ACETYLGLUCOSAMINE--PEPTIDE N-ACETYLGLUCOSAMINYLTRANSFERASE SPINDLY-RELATED"/>
    <property type="match status" value="1"/>
</dbReference>
<evidence type="ECO:0000313" key="5">
    <source>
        <dbReference type="EMBL" id="MBN1572087.1"/>
    </source>
</evidence>
<dbReference type="Gene3D" id="1.25.40.10">
    <property type="entry name" value="Tetratricopeptide repeat domain"/>
    <property type="match status" value="2"/>
</dbReference>
<dbReference type="Pfam" id="PF00515">
    <property type="entry name" value="TPR_1"/>
    <property type="match status" value="1"/>
</dbReference>
<evidence type="ECO:0000313" key="6">
    <source>
        <dbReference type="Proteomes" id="UP000809273"/>
    </source>
</evidence>
<evidence type="ECO:0000256" key="2">
    <source>
        <dbReference type="ARBA" id="ARBA00022803"/>
    </source>
</evidence>
<dbReference type="PROSITE" id="PS50005">
    <property type="entry name" value="TPR"/>
    <property type="match status" value="2"/>
</dbReference>
<sequence length="209" mass="24343">MKLKKSKEIMPKSCGGWFVCILAILLLLIVSFLSIRYILLPKEEKLYRKGMSQLNNVTLIYERKFAALEYFNEALEINPDYWIVYRERSQIYLSLARYDDAISDLTRAIELNPSSSKSYYYRGNIYFELEEYEKAIEDYGKAISVYPKSGSYYNARGDAYRKLDNIEKAKADYYKGCKLKEGSACGSLKLIILNEKKGKIENQKKVVIF</sequence>
<feature type="transmembrane region" description="Helical" evidence="4">
    <location>
        <begin position="15"/>
        <end position="39"/>
    </location>
</feature>
<dbReference type="EMBL" id="JAFGIX010000011">
    <property type="protein sequence ID" value="MBN1572087.1"/>
    <property type="molecule type" value="Genomic_DNA"/>
</dbReference>